<protein>
    <recommendedName>
        <fullName evidence="1">3-keto-alpha-glucoside-1,2-lyase/3-keto-2-hydroxy-glucal hydratase domain-containing protein</fullName>
    </recommendedName>
</protein>
<dbReference type="EMBL" id="FPJE01000001">
    <property type="protein sequence ID" value="SFW13358.1"/>
    <property type="molecule type" value="Genomic_DNA"/>
</dbReference>
<keyword evidence="3" id="KW-1185">Reference proteome</keyword>
<organism evidence="2 3">
    <name type="scientific">Sinomicrobium oceani</name>
    <dbReference type="NCBI Taxonomy" id="1150368"/>
    <lineage>
        <taxon>Bacteria</taxon>
        <taxon>Pseudomonadati</taxon>
        <taxon>Bacteroidota</taxon>
        <taxon>Flavobacteriia</taxon>
        <taxon>Flavobacteriales</taxon>
        <taxon>Flavobacteriaceae</taxon>
        <taxon>Sinomicrobium</taxon>
    </lineage>
</organism>
<evidence type="ECO:0000259" key="1">
    <source>
        <dbReference type="Pfam" id="PF06439"/>
    </source>
</evidence>
<feature type="domain" description="3-keto-alpha-glucoside-1,2-lyase/3-keto-2-hydroxy-glucal hydratase" evidence="1">
    <location>
        <begin position="49"/>
        <end position="238"/>
    </location>
</feature>
<evidence type="ECO:0000313" key="3">
    <source>
        <dbReference type="Proteomes" id="UP000182248"/>
    </source>
</evidence>
<proteinExistence type="predicted"/>
<dbReference type="Proteomes" id="UP000182248">
    <property type="component" value="Unassembled WGS sequence"/>
</dbReference>
<dbReference type="GO" id="GO:0016787">
    <property type="term" value="F:hydrolase activity"/>
    <property type="evidence" value="ECO:0007669"/>
    <property type="project" value="InterPro"/>
</dbReference>
<evidence type="ECO:0000313" key="2">
    <source>
        <dbReference type="EMBL" id="SFW13358.1"/>
    </source>
</evidence>
<dbReference type="Gene3D" id="2.60.120.560">
    <property type="entry name" value="Exo-inulinase, domain 1"/>
    <property type="match status" value="2"/>
</dbReference>
<dbReference type="STRING" id="1150368.SAMN02927921_00189"/>
<reference evidence="2 3" key="1">
    <citation type="submission" date="2016-11" db="EMBL/GenBank/DDBJ databases">
        <authorList>
            <person name="Jaros S."/>
            <person name="Januszkiewicz K."/>
            <person name="Wedrychowicz H."/>
        </authorList>
    </citation>
    <scope>NUCLEOTIDE SEQUENCE [LARGE SCALE GENOMIC DNA]</scope>
    <source>
        <strain evidence="2 3">CGMCC 1.12145</strain>
    </source>
</reference>
<name>A0A1K1LUM0_9FLAO</name>
<feature type="domain" description="3-keto-alpha-glucoside-1,2-lyase/3-keto-2-hydroxy-glucal hydratase" evidence="1">
    <location>
        <begin position="269"/>
        <end position="477"/>
    </location>
</feature>
<accession>A0A1K1LUM0</accession>
<dbReference type="InterPro" id="IPR010496">
    <property type="entry name" value="AL/BT2_dom"/>
</dbReference>
<gene>
    <name evidence="2" type="ORF">SAMN02927921_00189</name>
</gene>
<dbReference type="AlphaFoldDB" id="A0A1K1LUM0"/>
<sequence>MHNGLLQISLTYQLYQKMRKLSILILAVATTSCFTGCAPEKKKKKVDDGWTYLFDGKTLNGWKQVAGQAEYQVTDSAIIGIAKAGSPNTFLISDKEYGDFILEADIKVENKSSNSGIQFRSNYDPAGKDGKGLVYGYQAELDPSDRAWSGGIYDEARRGWLYPLSLNPEAQKAFRFGEYNTYRIEAIGNEIKTWINGEEVAYLIDSTDTSGMIGLQVHSINNPEDAGNKTYFKNIRIQTENLKPTPFKKDIYVVNDLKNHLSDYEKEHGWQLLFNGKDSSGWIGAYKDSFPDFGWTIHDGILTIQAADGGESTNAGDIVTKKEYSAFDLSFDFKLTEGANSGVKYFVTLSEGNKGSAIGLEYQILDDEKHPDAKKGRDGNRTLASLYDLIKADKQPRFVKPVGTWNKGRVVVYPDNKVEHYLNGVKVLEYQRGSEAFRELVAQSKYKGWKDFGEAEKGHILLQDHGNKVSFKNIRLKELK</sequence>
<dbReference type="Pfam" id="PF06439">
    <property type="entry name" value="3keto-disac_hyd"/>
    <property type="match status" value="2"/>
</dbReference>